<evidence type="ECO:0000259" key="3">
    <source>
        <dbReference type="Pfam" id="PF00588"/>
    </source>
</evidence>
<dbReference type="EC" id="2.1.1.185" evidence="5"/>
<feature type="domain" description="tRNA/rRNA methyltransferase SpoU type" evidence="3">
    <location>
        <begin position="106"/>
        <end position="251"/>
    </location>
</feature>
<keyword evidence="6" id="KW-1185">Reference proteome</keyword>
<dbReference type="Proteomes" id="UP000030103">
    <property type="component" value="Unassembled WGS sequence"/>
</dbReference>
<keyword evidence="2 5" id="KW-0808">Transferase</keyword>
<dbReference type="GO" id="GO:0008173">
    <property type="term" value="F:RNA methyltransferase activity"/>
    <property type="evidence" value="ECO:0007669"/>
    <property type="project" value="InterPro"/>
</dbReference>
<evidence type="ECO:0000256" key="1">
    <source>
        <dbReference type="ARBA" id="ARBA00022603"/>
    </source>
</evidence>
<proteinExistence type="predicted"/>
<evidence type="ECO:0000313" key="7">
    <source>
        <dbReference type="Proteomes" id="UP000254156"/>
    </source>
</evidence>
<dbReference type="EMBL" id="JRFA01000015">
    <property type="protein sequence ID" value="KGN74164.1"/>
    <property type="molecule type" value="Genomic_DNA"/>
</dbReference>
<evidence type="ECO:0000313" key="4">
    <source>
        <dbReference type="EMBL" id="KGN74164.1"/>
    </source>
</evidence>
<dbReference type="InterPro" id="IPR029028">
    <property type="entry name" value="Alpha/beta_knot_MTases"/>
</dbReference>
<dbReference type="Proteomes" id="UP000254156">
    <property type="component" value="Unassembled WGS sequence"/>
</dbReference>
<dbReference type="AlphaFoldDB" id="A0A0A2ECK1"/>
<dbReference type="STRING" id="28115.HQ47_05720"/>
<dbReference type="InterPro" id="IPR001537">
    <property type="entry name" value="SpoU_MeTrfase"/>
</dbReference>
<evidence type="ECO:0000256" key="2">
    <source>
        <dbReference type="ARBA" id="ARBA00022679"/>
    </source>
</evidence>
<dbReference type="eggNOG" id="COG0566">
    <property type="taxonomic scope" value="Bacteria"/>
</dbReference>
<dbReference type="PANTHER" id="PTHR43191:SF2">
    <property type="entry name" value="RRNA METHYLTRANSFERASE 3, MITOCHONDRIAL"/>
    <property type="match status" value="1"/>
</dbReference>
<reference evidence="4 6" key="1">
    <citation type="submission" date="2014-09" db="EMBL/GenBank/DDBJ databases">
        <title>Draft Genome Sequence of Porphyromonas macacae COT-192_OH2859.</title>
        <authorList>
            <person name="Wallis C."/>
            <person name="Deusch O."/>
            <person name="O'Flynn C."/>
            <person name="Davis I."/>
            <person name="Horsfall A."/>
            <person name="Kirkwood N."/>
            <person name="Harris S."/>
            <person name="Eisen J.A."/>
            <person name="Coil D.A."/>
            <person name="Darling A.E."/>
            <person name="Jospin G."/>
            <person name="Alexiev A."/>
        </authorList>
    </citation>
    <scope>NUCLEOTIDE SEQUENCE [LARGE SCALE GENOMIC DNA]</scope>
    <source>
        <strain evidence="6">COT-192 OH2859</strain>
        <strain evidence="4">COT-192_OH2859</strain>
    </source>
</reference>
<accession>A0A0A2ECK1</accession>
<dbReference type="Pfam" id="PF00588">
    <property type="entry name" value="SpoU_methylase"/>
    <property type="match status" value="1"/>
</dbReference>
<organism evidence="4 6">
    <name type="scientific">Porphyromonas macacae</name>
    <dbReference type="NCBI Taxonomy" id="28115"/>
    <lineage>
        <taxon>Bacteria</taxon>
        <taxon>Pseudomonadati</taxon>
        <taxon>Bacteroidota</taxon>
        <taxon>Bacteroidia</taxon>
        <taxon>Bacteroidales</taxon>
        <taxon>Porphyromonadaceae</taxon>
        <taxon>Porphyromonas</taxon>
    </lineage>
</organism>
<protein>
    <submittedName>
        <fullName evidence="5">23S rRNA (Guanosine-2'-O-)-methyltransferase RlmB</fullName>
        <ecNumber evidence="5">2.1.1.185</ecNumber>
    </submittedName>
</protein>
<name>A0A0A2ECK1_9PORP</name>
<evidence type="ECO:0000313" key="6">
    <source>
        <dbReference type="Proteomes" id="UP000030103"/>
    </source>
</evidence>
<keyword evidence="1 5" id="KW-0489">Methyltransferase</keyword>
<dbReference type="SUPFAM" id="SSF75217">
    <property type="entry name" value="alpha/beta knot"/>
    <property type="match status" value="1"/>
</dbReference>
<dbReference type="InterPro" id="IPR051259">
    <property type="entry name" value="rRNA_Methyltransferase"/>
</dbReference>
<dbReference type="EMBL" id="UGTF01000002">
    <property type="protein sequence ID" value="SUB89951.1"/>
    <property type="molecule type" value="Genomic_DNA"/>
</dbReference>
<dbReference type="PANTHER" id="PTHR43191">
    <property type="entry name" value="RRNA METHYLTRANSFERASE 3"/>
    <property type="match status" value="1"/>
</dbReference>
<dbReference type="OrthoDB" id="9785673at2"/>
<dbReference type="Gene3D" id="3.30.1330.30">
    <property type="match status" value="1"/>
</dbReference>
<gene>
    <name evidence="5" type="primary">rlmB</name>
    <name evidence="4" type="ORF">HQ47_05720</name>
    <name evidence="5" type="ORF">NCTC11632_02082</name>
</gene>
<dbReference type="InterPro" id="IPR029064">
    <property type="entry name" value="Ribosomal_eL30-like_sf"/>
</dbReference>
<dbReference type="GO" id="GO:0006396">
    <property type="term" value="P:RNA processing"/>
    <property type="evidence" value="ECO:0007669"/>
    <property type="project" value="InterPro"/>
</dbReference>
<dbReference type="CDD" id="cd18109">
    <property type="entry name" value="SpoU-like_RNA-MTase"/>
    <property type="match status" value="1"/>
</dbReference>
<dbReference type="InterPro" id="IPR029026">
    <property type="entry name" value="tRNA_m1G_MTases_N"/>
</dbReference>
<dbReference type="Gene3D" id="3.40.1280.10">
    <property type="match status" value="1"/>
</dbReference>
<evidence type="ECO:0000313" key="5">
    <source>
        <dbReference type="EMBL" id="SUB89951.1"/>
    </source>
</evidence>
<dbReference type="GO" id="GO:0032259">
    <property type="term" value="P:methylation"/>
    <property type="evidence" value="ECO:0007669"/>
    <property type="project" value="UniProtKB-KW"/>
</dbReference>
<dbReference type="RefSeq" id="WP_025003479.1">
    <property type="nucleotide sequence ID" value="NZ_JASBZX010000003.1"/>
</dbReference>
<reference evidence="5 7" key="2">
    <citation type="submission" date="2018-06" db="EMBL/GenBank/DDBJ databases">
        <authorList>
            <consortium name="Pathogen Informatics"/>
            <person name="Doyle S."/>
        </authorList>
    </citation>
    <scope>NUCLEOTIDE SEQUENCE [LARGE SCALE GENOMIC DNA]</scope>
    <source>
        <strain evidence="5 7">NCTC11632</strain>
    </source>
</reference>
<dbReference type="GO" id="GO:0003723">
    <property type="term" value="F:RNA binding"/>
    <property type="evidence" value="ECO:0007669"/>
    <property type="project" value="InterPro"/>
</dbReference>
<sequence length="260" mass="28407">MLTHADKHLIRSLKKKSERDALNLFPAEGPKVVADLLPAFRCRLLIGDESSLKVLEHTGSTPERIVTMPNSYDYKSLSNLITARPPIAIFEKPETDSENPTPPSSLSLLLDSIQDPGNMGTIIRTAHWFGIRHIYTSAGTADAYQPKVVQSTMGSLAQVRLHPLNEKGLKGLLENMYKENAPIYGALLQGHPLFETALTPIEKPGLLVMGNEGRGISNSIAPYINRAVTIIPAGDNHPDSLNVAIATAIFLAEFSRQSKH</sequence>